<evidence type="ECO:0000256" key="11">
    <source>
        <dbReference type="PIRSR" id="PIRSR001492-1"/>
    </source>
</evidence>
<dbReference type="GO" id="GO:0004619">
    <property type="term" value="F:phosphoglycerate mutase activity"/>
    <property type="evidence" value="ECO:0007669"/>
    <property type="project" value="UniProtKB-UniRule"/>
</dbReference>
<evidence type="ECO:0000259" key="14">
    <source>
        <dbReference type="Pfam" id="PF01676"/>
    </source>
</evidence>
<feature type="active site" description="Phosphoserine intermediate" evidence="9 11">
    <location>
        <position position="61"/>
    </location>
</feature>
<evidence type="ECO:0000259" key="15">
    <source>
        <dbReference type="Pfam" id="PF06415"/>
    </source>
</evidence>
<dbReference type="OrthoDB" id="9800863at2"/>
<comment type="function">
    <text evidence="2 9">Catalyzes the interconversion of 2-phosphoglycerate and 3-phosphoglycerate.</text>
</comment>
<dbReference type="SUPFAM" id="SSF53649">
    <property type="entry name" value="Alkaline phosphatase-like"/>
    <property type="match status" value="1"/>
</dbReference>
<evidence type="ECO:0000256" key="10">
    <source>
        <dbReference type="NCBIfam" id="TIGR01307"/>
    </source>
</evidence>
<feature type="domain" description="Metalloenzyme" evidence="14">
    <location>
        <begin position="3"/>
        <end position="495"/>
    </location>
</feature>
<evidence type="ECO:0000256" key="2">
    <source>
        <dbReference type="ARBA" id="ARBA00002315"/>
    </source>
</evidence>
<dbReference type="GO" id="GO:0006096">
    <property type="term" value="P:glycolytic process"/>
    <property type="evidence" value="ECO:0007669"/>
    <property type="project" value="UniProtKB-UniRule"/>
</dbReference>
<feature type="binding site" evidence="9 13">
    <location>
        <position position="11"/>
    </location>
    <ligand>
        <name>Mn(2+)</name>
        <dbReference type="ChEBI" id="CHEBI:29035"/>
        <label>2</label>
    </ligand>
</feature>
<dbReference type="Gene3D" id="3.40.720.10">
    <property type="entry name" value="Alkaline Phosphatase, subunit A"/>
    <property type="match status" value="1"/>
</dbReference>
<comment type="pathway">
    <text evidence="3 9">Carbohydrate degradation; glycolysis; pyruvate from D-glyceraldehyde 3-phosphate: step 3/5.</text>
</comment>
<gene>
    <name evidence="9 16" type="primary">gpmI</name>
    <name evidence="16" type="ORF">TJEJU_0586</name>
</gene>
<feature type="binding site" evidence="9 12">
    <location>
        <position position="122"/>
    </location>
    <ligand>
        <name>substrate</name>
    </ligand>
</feature>
<keyword evidence="8 9" id="KW-0413">Isomerase</keyword>
<dbReference type="RefSeq" id="WP_095069272.1">
    <property type="nucleotide sequence ID" value="NZ_LT899436.1"/>
</dbReference>
<feature type="binding site" evidence="9 13">
    <location>
        <position position="440"/>
    </location>
    <ligand>
        <name>Mn(2+)</name>
        <dbReference type="ChEBI" id="CHEBI:29035"/>
        <label>2</label>
    </ligand>
</feature>
<dbReference type="Proteomes" id="UP000215214">
    <property type="component" value="Chromosome TJEJU"/>
</dbReference>
<dbReference type="InterPro" id="IPR011258">
    <property type="entry name" value="BPG-indep_PGM_N"/>
</dbReference>
<feature type="domain" description="BPG-independent PGAM N-terminal" evidence="15">
    <location>
        <begin position="81"/>
        <end position="294"/>
    </location>
</feature>
<dbReference type="PANTHER" id="PTHR31637:SF0">
    <property type="entry name" value="2,3-BISPHOSPHOGLYCERATE-INDEPENDENT PHOSPHOGLYCERATE MUTASE"/>
    <property type="match status" value="1"/>
</dbReference>
<feature type="binding site" evidence="9 13">
    <location>
        <position position="458"/>
    </location>
    <ligand>
        <name>Mn(2+)</name>
        <dbReference type="ChEBI" id="CHEBI:29035"/>
        <label>1</label>
    </ligand>
</feature>
<dbReference type="NCBIfam" id="TIGR01307">
    <property type="entry name" value="pgm_bpd_ind"/>
    <property type="match status" value="1"/>
</dbReference>
<keyword evidence="6 9" id="KW-0324">Glycolysis</keyword>
<organism evidence="16 17">
    <name type="scientific">Tenacibaculum jejuense</name>
    <dbReference type="NCBI Taxonomy" id="584609"/>
    <lineage>
        <taxon>Bacteria</taxon>
        <taxon>Pseudomonadati</taxon>
        <taxon>Bacteroidota</taxon>
        <taxon>Flavobacteriia</taxon>
        <taxon>Flavobacteriales</taxon>
        <taxon>Flavobacteriaceae</taxon>
        <taxon>Tenacibaculum</taxon>
    </lineage>
</organism>
<comment type="subunit">
    <text evidence="9">Monomer.</text>
</comment>
<feature type="binding site" evidence="9 12">
    <location>
        <begin position="259"/>
        <end position="262"/>
    </location>
    <ligand>
        <name>substrate</name>
    </ligand>
</feature>
<comment type="similarity">
    <text evidence="4 9">Belongs to the BPG-independent phosphoglycerate mutase family.</text>
</comment>
<feature type="binding site" evidence="9 13">
    <location>
        <position position="441"/>
    </location>
    <ligand>
        <name>Mn(2+)</name>
        <dbReference type="ChEBI" id="CHEBI:29035"/>
        <label>2</label>
    </ligand>
</feature>
<sequence>MDKKVILMILDGWGISPNPEISAVDKANTSFIDSLYTKFPHSELRTDGEYVGLPKGQMGNSEVGHINLGAGRIVYQNLAKINKAIKDDTLAKETELLNAFKYAKENNKNIHLLGLVSDGGIHSHINHLKGLLDAAKNNDISNIFLHAFTDGRDTDPKSGAGYIKDIENHMMNSTGSLASITGRYYAMDRDNRWERVALAYNALVNGEGTLSTNAVESIEASYKNDITDEFIKPIILTDENNQPRAIIKENDVVIFFNFRTDRGRQLTQALNQKDFADQNIKKLPLYFVTMTNYDSTFEGIHVIYDNKNIENTLGEVLETAGKKQIRIAETEKYPHVTFFFSGGREKEFVGEKRILCPSPKVATYDLKPEMSAFEIKDAIVPELEKGEVDFVCLNFANGDMVGHTGDFDAAVKACEAVDTCVNEVVTSALANGYTTLLIADHGNCETMINPDGSPNTAHTTNPVPLILIDNELKSIKNGILGDMAPTILHLLGIEKPAEMTQESLV</sequence>
<dbReference type="Pfam" id="PF01676">
    <property type="entry name" value="Metalloenzyme"/>
    <property type="match status" value="1"/>
</dbReference>
<feature type="binding site" evidence="9 12">
    <location>
        <position position="189"/>
    </location>
    <ligand>
        <name>substrate</name>
    </ligand>
</feature>
<feature type="binding site" evidence="9 12">
    <location>
        <position position="183"/>
    </location>
    <ligand>
        <name>substrate</name>
    </ligand>
</feature>
<dbReference type="HAMAP" id="MF_01038">
    <property type="entry name" value="GpmI"/>
    <property type="match status" value="1"/>
</dbReference>
<name>A0A238U5T3_9FLAO</name>
<dbReference type="FunFam" id="3.40.1450.10:FF:000002">
    <property type="entry name" value="2,3-bisphosphoglycerate-independent phosphoglycerate mutase"/>
    <property type="match status" value="1"/>
</dbReference>
<keyword evidence="5 9" id="KW-0479">Metal-binding</keyword>
<evidence type="ECO:0000256" key="5">
    <source>
        <dbReference type="ARBA" id="ARBA00022723"/>
    </source>
</evidence>
<protein>
    <recommendedName>
        <fullName evidence="9 10">2,3-bisphosphoglycerate-independent phosphoglycerate mutase</fullName>
        <shortName evidence="9">BPG-independent PGAM</shortName>
        <shortName evidence="9">Phosphoglyceromutase</shortName>
        <shortName evidence="9">iPGM</shortName>
        <ecNumber evidence="9 10">5.4.2.12</ecNumber>
    </recommendedName>
</protein>
<evidence type="ECO:0000256" key="6">
    <source>
        <dbReference type="ARBA" id="ARBA00023152"/>
    </source>
</evidence>
<dbReference type="CDD" id="cd16010">
    <property type="entry name" value="iPGM"/>
    <property type="match status" value="1"/>
</dbReference>
<dbReference type="KEGG" id="tje:TJEJU_0586"/>
<dbReference type="InterPro" id="IPR017850">
    <property type="entry name" value="Alkaline_phosphatase_core_sf"/>
</dbReference>
<feature type="binding site" evidence="9 12">
    <location>
        <begin position="152"/>
        <end position="153"/>
    </location>
    <ligand>
        <name>substrate</name>
    </ligand>
</feature>
<dbReference type="InterPro" id="IPR006124">
    <property type="entry name" value="Metalloenzyme"/>
</dbReference>
<dbReference type="GO" id="GO:0006007">
    <property type="term" value="P:glucose catabolic process"/>
    <property type="evidence" value="ECO:0007669"/>
    <property type="project" value="InterPro"/>
</dbReference>
<evidence type="ECO:0000256" key="13">
    <source>
        <dbReference type="PIRSR" id="PIRSR001492-3"/>
    </source>
</evidence>
<feature type="binding site" evidence="9 13">
    <location>
        <position position="61"/>
    </location>
    <ligand>
        <name>Mn(2+)</name>
        <dbReference type="ChEBI" id="CHEBI:29035"/>
        <label>2</label>
    </ligand>
</feature>
<dbReference type="SUPFAM" id="SSF64158">
    <property type="entry name" value="2,3-Bisphosphoglycerate-independent phosphoglycerate mutase, substrate-binding domain"/>
    <property type="match status" value="1"/>
</dbReference>
<evidence type="ECO:0000256" key="7">
    <source>
        <dbReference type="ARBA" id="ARBA00023211"/>
    </source>
</evidence>
<feature type="binding site" evidence="9 13">
    <location>
        <position position="403"/>
    </location>
    <ligand>
        <name>Mn(2+)</name>
        <dbReference type="ChEBI" id="CHEBI:29035"/>
        <label>1</label>
    </ligand>
</feature>
<evidence type="ECO:0000256" key="4">
    <source>
        <dbReference type="ARBA" id="ARBA00008819"/>
    </source>
</evidence>
<evidence type="ECO:0000256" key="12">
    <source>
        <dbReference type="PIRSR" id="PIRSR001492-2"/>
    </source>
</evidence>
<feature type="binding site" evidence="9 13">
    <location>
        <position position="399"/>
    </location>
    <ligand>
        <name>Mn(2+)</name>
        <dbReference type="ChEBI" id="CHEBI:29035"/>
        <label>1</label>
    </ligand>
</feature>
<dbReference type="GO" id="GO:0030145">
    <property type="term" value="F:manganese ion binding"/>
    <property type="evidence" value="ECO:0007669"/>
    <property type="project" value="UniProtKB-UniRule"/>
</dbReference>
<evidence type="ECO:0000256" key="3">
    <source>
        <dbReference type="ARBA" id="ARBA00004798"/>
    </source>
</evidence>
<evidence type="ECO:0000313" key="17">
    <source>
        <dbReference type="Proteomes" id="UP000215214"/>
    </source>
</evidence>
<dbReference type="InterPro" id="IPR005995">
    <property type="entry name" value="Pgm_bpd_ind"/>
</dbReference>
<proteinExistence type="inferred from homology"/>
<evidence type="ECO:0000256" key="8">
    <source>
        <dbReference type="ARBA" id="ARBA00023235"/>
    </source>
</evidence>
<dbReference type="PIRSF" id="PIRSF001492">
    <property type="entry name" value="IPGAM"/>
    <property type="match status" value="1"/>
</dbReference>
<feature type="binding site" evidence="9 12">
    <location>
        <position position="332"/>
    </location>
    <ligand>
        <name>substrate</name>
    </ligand>
</feature>
<dbReference type="GO" id="GO:0005829">
    <property type="term" value="C:cytosol"/>
    <property type="evidence" value="ECO:0007669"/>
    <property type="project" value="TreeGrafter"/>
</dbReference>
<dbReference type="UniPathway" id="UPA00109">
    <property type="reaction ID" value="UER00186"/>
</dbReference>
<dbReference type="AlphaFoldDB" id="A0A238U5T3"/>
<keyword evidence="17" id="KW-1185">Reference proteome</keyword>
<reference evidence="16 17" key="1">
    <citation type="submission" date="2017-07" db="EMBL/GenBank/DDBJ databases">
        <authorList>
            <person name="Sun Z.S."/>
            <person name="Albrecht U."/>
            <person name="Echele G."/>
            <person name="Lee C.C."/>
        </authorList>
    </citation>
    <scope>NUCLEOTIDE SEQUENCE [LARGE SCALE GENOMIC DNA]</scope>
    <source>
        <strain evidence="17">type strain: KCTC 22618</strain>
    </source>
</reference>
<dbReference type="EC" id="5.4.2.12" evidence="9 10"/>
<comment type="cofactor">
    <cofactor evidence="9">
        <name>Mn(2+)</name>
        <dbReference type="ChEBI" id="CHEBI:29035"/>
    </cofactor>
    <text evidence="9">Binds 2 manganese ions per subunit.</text>
</comment>
<evidence type="ECO:0000313" key="16">
    <source>
        <dbReference type="EMBL" id="SNR14366.1"/>
    </source>
</evidence>
<comment type="catalytic activity">
    <reaction evidence="1 9">
        <text>(2R)-2-phosphoglycerate = (2R)-3-phosphoglycerate</text>
        <dbReference type="Rhea" id="RHEA:15901"/>
        <dbReference type="ChEBI" id="CHEBI:58272"/>
        <dbReference type="ChEBI" id="CHEBI:58289"/>
        <dbReference type="EC" id="5.4.2.12"/>
    </reaction>
</comment>
<keyword evidence="7 9" id="KW-0464">Manganese</keyword>
<dbReference type="EMBL" id="LT899436">
    <property type="protein sequence ID" value="SNR14366.1"/>
    <property type="molecule type" value="Genomic_DNA"/>
</dbReference>
<evidence type="ECO:0000256" key="1">
    <source>
        <dbReference type="ARBA" id="ARBA00000370"/>
    </source>
</evidence>
<dbReference type="Gene3D" id="3.40.1450.10">
    <property type="entry name" value="BPG-independent phosphoglycerate mutase, domain B"/>
    <property type="match status" value="1"/>
</dbReference>
<dbReference type="InterPro" id="IPR036646">
    <property type="entry name" value="PGAM_B_sf"/>
</dbReference>
<dbReference type="Pfam" id="PF06415">
    <property type="entry name" value="iPGM_N"/>
    <property type="match status" value="1"/>
</dbReference>
<dbReference type="PANTHER" id="PTHR31637">
    <property type="entry name" value="2,3-BISPHOSPHOGLYCERATE-INDEPENDENT PHOSPHOGLYCERATE MUTASE"/>
    <property type="match status" value="1"/>
</dbReference>
<evidence type="ECO:0000256" key="9">
    <source>
        <dbReference type="HAMAP-Rule" id="MF_01038"/>
    </source>
</evidence>
<accession>A0A238U5T3</accession>